<accession>A0A5N5LZA5</accession>
<comment type="caution">
    <text evidence="2">The sequence shown here is derived from an EMBL/GenBank/DDBJ whole genome shotgun (WGS) entry which is preliminary data.</text>
</comment>
<dbReference type="Proteomes" id="UP000326939">
    <property type="component" value="Chromosome 7"/>
</dbReference>
<dbReference type="EMBL" id="VDCV01000007">
    <property type="protein sequence ID" value="KAB5548052.1"/>
    <property type="molecule type" value="Genomic_DNA"/>
</dbReference>
<proteinExistence type="predicted"/>
<evidence type="ECO:0000313" key="3">
    <source>
        <dbReference type="Proteomes" id="UP000326939"/>
    </source>
</evidence>
<dbReference type="PANTHER" id="PTHR35167">
    <property type="entry name" value="OS05G0216466 PROTEIN"/>
    <property type="match status" value="1"/>
</dbReference>
<organism evidence="2 3">
    <name type="scientific">Salix brachista</name>
    <dbReference type="NCBI Taxonomy" id="2182728"/>
    <lineage>
        <taxon>Eukaryota</taxon>
        <taxon>Viridiplantae</taxon>
        <taxon>Streptophyta</taxon>
        <taxon>Embryophyta</taxon>
        <taxon>Tracheophyta</taxon>
        <taxon>Spermatophyta</taxon>
        <taxon>Magnoliopsida</taxon>
        <taxon>eudicotyledons</taxon>
        <taxon>Gunneridae</taxon>
        <taxon>Pentapetalae</taxon>
        <taxon>rosids</taxon>
        <taxon>fabids</taxon>
        <taxon>Malpighiales</taxon>
        <taxon>Salicaceae</taxon>
        <taxon>Saliceae</taxon>
        <taxon>Salix</taxon>
    </lineage>
</organism>
<feature type="region of interest" description="Disordered" evidence="1">
    <location>
        <begin position="33"/>
        <end position="68"/>
    </location>
</feature>
<dbReference type="PANTHER" id="PTHR35167:SF12">
    <property type="match status" value="1"/>
</dbReference>
<name>A0A5N5LZA5_9ROSI</name>
<protein>
    <submittedName>
        <fullName evidence="2">Uncharacterized protein</fullName>
    </submittedName>
</protein>
<keyword evidence="3" id="KW-1185">Reference proteome</keyword>
<dbReference type="AlphaFoldDB" id="A0A5N5LZA5"/>
<sequence>MAMATEELKALCAFHPKTFTDSDVAAAQQLVQLSGEDSSSCSNKKRRKNKSESGFEDDQESDRSSQIEITSKMIEEIFGIEDEVARPRKQRYRSLVSIYQQAMDMPLRSNVRYGKEASTEENLNRFLAREEEASLVWNGGGMNSQKLQ</sequence>
<gene>
    <name evidence="2" type="ORF">DKX38_011458</name>
</gene>
<evidence type="ECO:0000313" key="2">
    <source>
        <dbReference type="EMBL" id="KAB5548052.1"/>
    </source>
</evidence>
<evidence type="ECO:0000256" key="1">
    <source>
        <dbReference type="SAM" id="MobiDB-lite"/>
    </source>
</evidence>
<reference evidence="3" key="1">
    <citation type="journal article" date="2019" name="Gigascience">
        <title>De novo genome assembly of the endangered Acer yangbiense, a plant species with extremely small populations endemic to Yunnan Province, China.</title>
        <authorList>
            <person name="Yang J."/>
            <person name="Wariss H.M."/>
            <person name="Tao L."/>
            <person name="Zhang R."/>
            <person name="Yun Q."/>
            <person name="Hollingsworth P."/>
            <person name="Dao Z."/>
            <person name="Luo G."/>
            <person name="Guo H."/>
            <person name="Ma Y."/>
            <person name="Sun W."/>
        </authorList>
    </citation>
    <scope>NUCLEOTIDE SEQUENCE [LARGE SCALE GENOMIC DNA]</scope>
    <source>
        <strain evidence="3">cv. br00</strain>
    </source>
</reference>